<dbReference type="EMBL" id="UINC01018849">
    <property type="protein sequence ID" value="SVA79468.1"/>
    <property type="molecule type" value="Genomic_DNA"/>
</dbReference>
<dbReference type="SUPFAM" id="SSF54523">
    <property type="entry name" value="Pili subunits"/>
    <property type="match status" value="1"/>
</dbReference>
<evidence type="ECO:0000313" key="2">
    <source>
        <dbReference type="EMBL" id="SVA79468.1"/>
    </source>
</evidence>
<gene>
    <name evidence="2" type="ORF">METZ01_LOCUS132322</name>
</gene>
<accession>A0A381YR24</accession>
<keyword evidence="1" id="KW-1133">Transmembrane helix</keyword>
<proteinExistence type="predicted"/>
<keyword evidence="1" id="KW-0472">Membrane</keyword>
<dbReference type="Gene3D" id="3.30.700.10">
    <property type="entry name" value="Glycoprotein, Type 4 Pilin"/>
    <property type="match status" value="1"/>
</dbReference>
<protein>
    <recommendedName>
        <fullName evidence="3">Type II secretion system protein GspG C-terminal domain-containing protein</fullName>
    </recommendedName>
</protein>
<dbReference type="NCBIfam" id="TIGR02532">
    <property type="entry name" value="IV_pilin_GFxxxE"/>
    <property type="match status" value="1"/>
</dbReference>
<dbReference type="InterPro" id="IPR012902">
    <property type="entry name" value="N_methyl_site"/>
</dbReference>
<dbReference type="InterPro" id="IPR045584">
    <property type="entry name" value="Pilin-like"/>
</dbReference>
<evidence type="ECO:0000256" key="1">
    <source>
        <dbReference type="SAM" id="Phobius"/>
    </source>
</evidence>
<sequence>MNKRIIKITRERGFTLIELVVVTIILGILAMVAIPRYMNSVGSAEIAAEDDVISSINEGLETHALDMLTSTGRAYWLSNPFDALKTKPTGYDAADTDDADTDGEWTYNTATNRITHQRKDETKWYWDYGAGSAGLTATGGNVMAWHTYHYNSGYNQNFFGIDGAIYDANSSVFANGEPIMITDVSTGNSYNYTISHVTGANNSQTGNEHDNVRYLYILDSDGTGAFGWEHGWVFYIQDSWYLTNTAPSDNNHAVGTGIGARNSL</sequence>
<dbReference type="AlphaFoldDB" id="A0A381YR24"/>
<keyword evidence="1" id="KW-0812">Transmembrane</keyword>
<name>A0A381YR24_9ZZZZ</name>
<feature type="transmembrane region" description="Helical" evidence="1">
    <location>
        <begin position="12"/>
        <end position="34"/>
    </location>
</feature>
<reference evidence="2" key="1">
    <citation type="submission" date="2018-05" db="EMBL/GenBank/DDBJ databases">
        <authorList>
            <person name="Lanie J.A."/>
            <person name="Ng W.-L."/>
            <person name="Kazmierczak K.M."/>
            <person name="Andrzejewski T.M."/>
            <person name="Davidsen T.M."/>
            <person name="Wayne K.J."/>
            <person name="Tettelin H."/>
            <person name="Glass J.I."/>
            <person name="Rusch D."/>
            <person name="Podicherti R."/>
            <person name="Tsui H.-C.T."/>
            <person name="Winkler M.E."/>
        </authorList>
    </citation>
    <scope>NUCLEOTIDE SEQUENCE</scope>
</reference>
<evidence type="ECO:0008006" key="3">
    <source>
        <dbReference type="Google" id="ProtNLM"/>
    </source>
</evidence>
<organism evidence="2">
    <name type="scientific">marine metagenome</name>
    <dbReference type="NCBI Taxonomy" id="408172"/>
    <lineage>
        <taxon>unclassified sequences</taxon>
        <taxon>metagenomes</taxon>
        <taxon>ecological metagenomes</taxon>
    </lineage>
</organism>
<dbReference type="Pfam" id="PF07963">
    <property type="entry name" value="N_methyl"/>
    <property type="match status" value="1"/>
</dbReference>
<dbReference type="PROSITE" id="PS00409">
    <property type="entry name" value="PROKAR_NTER_METHYL"/>
    <property type="match status" value="1"/>
</dbReference>